<gene>
    <name evidence="1" type="ORF">METZ01_LOCUS417302</name>
</gene>
<name>A0A382X245_9ZZZZ</name>
<organism evidence="1">
    <name type="scientific">marine metagenome</name>
    <dbReference type="NCBI Taxonomy" id="408172"/>
    <lineage>
        <taxon>unclassified sequences</taxon>
        <taxon>metagenomes</taxon>
        <taxon>ecological metagenomes</taxon>
    </lineage>
</organism>
<proteinExistence type="predicted"/>
<dbReference type="AlphaFoldDB" id="A0A382X245"/>
<accession>A0A382X245</accession>
<protein>
    <submittedName>
        <fullName evidence="1">Uncharacterized protein</fullName>
    </submittedName>
</protein>
<evidence type="ECO:0000313" key="1">
    <source>
        <dbReference type="EMBL" id="SVD64448.1"/>
    </source>
</evidence>
<reference evidence="1" key="1">
    <citation type="submission" date="2018-05" db="EMBL/GenBank/DDBJ databases">
        <authorList>
            <person name="Lanie J.A."/>
            <person name="Ng W.-L."/>
            <person name="Kazmierczak K.M."/>
            <person name="Andrzejewski T.M."/>
            <person name="Davidsen T.M."/>
            <person name="Wayne K.J."/>
            <person name="Tettelin H."/>
            <person name="Glass J.I."/>
            <person name="Rusch D."/>
            <person name="Podicherti R."/>
            <person name="Tsui H.-C.T."/>
            <person name="Winkler M.E."/>
        </authorList>
    </citation>
    <scope>NUCLEOTIDE SEQUENCE</scope>
</reference>
<dbReference type="EMBL" id="UINC01163896">
    <property type="protein sequence ID" value="SVD64448.1"/>
    <property type="molecule type" value="Genomic_DNA"/>
</dbReference>
<sequence length="40" mass="4457">MASIIVVLLLLVCLDMTIEETVSASFFYTLCQFSVKQVNS</sequence>